<dbReference type="EnsemblPlants" id="AET1Gv20675600.7">
    <property type="protein sequence ID" value="AET1Gv20675600.7"/>
    <property type="gene ID" value="AET1Gv20675600"/>
</dbReference>
<name>A0A452Z8T6_AEGTS</name>
<reference evidence="3" key="2">
    <citation type="journal article" date="2017" name="Nat. Plants">
        <title>The Aegilops tauschii genome reveals multiple impacts of transposons.</title>
        <authorList>
            <person name="Zhao G."/>
            <person name="Zou C."/>
            <person name="Li K."/>
            <person name="Wang K."/>
            <person name="Li T."/>
            <person name="Gao L."/>
            <person name="Zhang X."/>
            <person name="Wang H."/>
            <person name="Yang Z."/>
            <person name="Liu X."/>
            <person name="Jiang W."/>
            <person name="Mao L."/>
            <person name="Kong X."/>
            <person name="Jiao Y."/>
            <person name="Jia J."/>
        </authorList>
    </citation>
    <scope>NUCLEOTIDE SEQUENCE [LARGE SCALE GENOMIC DNA]</scope>
    <source>
        <strain evidence="3">cv. AL8/78</strain>
    </source>
</reference>
<reference evidence="3" key="1">
    <citation type="journal article" date="2014" name="Science">
        <title>Ancient hybridizations among the ancestral genomes of bread wheat.</title>
        <authorList>
            <consortium name="International Wheat Genome Sequencing Consortium,"/>
            <person name="Marcussen T."/>
            <person name="Sandve S.R."/>
            <person name="Heier L."/>
            <person name="Spannagl M."/>
            <person name="Pfeifer M."/>
            <person name="Jakobsen K.S."/>
            <person name="Wulff B.B."/>
            <person name="Steuernagel B."/>
            <person name="Mayer K.F."/>
            <person name="Olsen O.A."/>
        </authorList>
    </citation>
    <scope>NUCLEOTIDE SEQUENCE [LARGE SCALE GENOMIC DNA]</scope>
    <source>
        <strain evidence="3">cv. AL8/78</strain>
    </source>
</reference>
<dbReference type="Proteomes" id="UP000015105">
    <property type="component" value="Chromosome 1D"/>
</dbReference>
<evidence type="ECO:0000313" key="3">
    <source>
        <dbReference type="Proteomes" id="UP000015105"/>
    </source>
</evidence>
<evidence type="ECO:0000313" key="2">
    <source>
        <dbReference type="EnsemblPlants" id="AET1Gv20675600.7"/>
    </source>
</evidence>
<accession>A0A452Z8T6</accession>
<keyword evidence="3" id="KW-1185">Reference proteome</keyword>
<sequence>PQLLPPRLQERTSRWAGATVTSRPSLLSTNPHLLLIISPLAHRPGQAATAARPPWSPGAPTPSRTGRR</sequence>
<protein>
    <submittedName>
        <fullName evidence="2">Uncharacterized protein</fullName>
    </submittedName>
</protein>
<organism evidence="2 3">
    <name type="scientific">Aegilops tauschii subsp. strangulata</name>
    <name type="common">Goatgrass</name>
    <dbReference type="NCBI Taxonomy" id="200361"/>
    <lineage>
        <taxon>Eukaryota</taxon>
        <taxon>Viridiplantae</taxon>
        <taxon>Streptophyta</taxon>
        <taxon>Embryophyta</taxon>
        <taxon>Tracheophyta</taxon>
        <taxon>Spermatophyta</taxon>
        <taxon>Magnoliopsida</taxon>
        <taxon>Liliopsida</taxon>
        <taxon>Poales</taxon>
        <taxon>Poaceae</taxon>
        <taxon>BOP clade</taxon>
        <taxon>Pooideae</taxon>
        <taxon>Triticodae</taxon>
        <taxon>Triticeae</taxon>
        <taxon>Triticinae</taxon>
        <taxon>Aegilops</taxon>
    </lineage>
</organism>
<reference evidence="2" key="3">
    <citation type="journal article" date="2017" name="Nature">
        <title>Genome sequence of the progenitor of the wheat D genome Aegilops tauschii.</title>
        <authorList>
            <person name="Luo M.C."/>
            <person name="Gu Y.Q."/>
            <person name="Puiu D."/>
            <person name="Wang H."/>
            <person name="Twardziok S.O."/>
            <person name="Deal K.R."/>
            <person name="Huo N."/>
            <person name="Zhu T."/>
            <person name="Wang L."/>
            <person name="Wang Y."/>
            <person name="McGuire P.E."/>
            <person name="Liu S."/>
            <person name="Long H."/>
            <person name="Ramasamy R.K."/>
            <person name="Rodriguez J.C."/>
            <person name="Van S.L."/>
            <person name="Yuan L."/>
            <person name="Wang Z."/>
            <person name="Xia Z."/>
            <person name="Xiao L."/>
            <person name="Anderson O.D."/>
            <person name="Ouyang S."/>
            <person name="Liang Y."/>
            <person name="Zimin A.V."/>
            <person name="Pertea G."/>
            <person name="Qi P."/>
            <person name="Bennetzen J.L."/>
            <person name="Dai X."/>
            <person name="Dawson M.W."/>
            <person name="Muller H.G."/>
            <person name="Kugler K."/>
            <person name="Rivarola-Duarte L."/>
            <person name="Spannagl M."/>
            <person name="Mayer K.F.X."/>
            <person name="Lu F.H."/>
            <person name="Bevan M.W."/>
            <person name="Leroy P."/>
            <person name="Li P."/>
            <person name="You F.M."/>
            <person name="Sun Q."/>
            <person name="Liu Z."/>
            <person name="Lyons E."/>
            <person name="Wicker T."/>
            <person name="Salzberg S.L."/>
            <person name="Devos K.M."/>
            <person name="Dvorak J."/>
        </authorList>
    </citation>
    <scope>NUCLEOTIDE SEQUENCE [LARGE SCALE GENOMIC DNA]</scope>
    <source>
        <strain evidence="2">cv. AL8/78</strain>
    </source>
</reference>
<reference evidence="2" key="4">
    <citation type="submission" date="2019-03" db="UniProtKB">
        <authorList>
            <consortium name="EnsemblPlants"/>
        </authorList>
    </citation>
    <scope>IDENTIFICATION</scope>
</reference>
<dbReference type="Gramene" id="AET1Gv20675600.7">
    <property type="protein sequence ID" value="AET1Gv20675600.7"/>
    <property type="gene ID" value="AET1Gv20675600"/>
</dbReference>
<feature type="region of interest" description="Disordered" evidence="1">
    <location>
        <begin position="44"/>
        <end position="68"/>
    </location>
</feature>
<reference evidence="2" key="5">
    <citation type="journal article" date="2021" name="G3 (Bethesda)">
        <title>Aegilops tauschii genome assembly Aet v5.0 features greater sequence contiguity and improved annotation.</title>
        <authorList>
            <person name="Wang L."/>
            <person name="Zhu T."/>
            <person name="Rodriguez J.C."/>
            <person name="Deal K.R."/>
            <person name="Dubcovsky J."/>
            <person name="McGuire P.E."/>
            <person name="Lux T."/>
            <person name="Spannagl M."/>
            <person name="Mayer K.F.X."/>
            <person name="Baldrich P."/>
            <person name="Meyers B.C."/>
            <person name="Huo N."/>
            <person name="Gu Y.Q."/>
            <person name="Zhou H."/>
            <person name="Devos K.M."/>
            <person name="Bennetzen J.L."/>
            <person name="Unver T."/>
            <person name="Budak H."/>
            <person name="Gulick P.J."/>
            <person name="Galiba G."/>
            <person name="Kalapos B."/>
            <person name="Nelson D.R."/>
            <person name="Li P."/>
            <person name="You F.M."/>
            <person name="Luo M.C."/>
            <person name="Dvorak J."/>
        </authorList>
    </citation>
    <scope>NUCLEOTIDE SEQUENCE [LARGE SCALE GENOMIC DNA]</scope>
    <source>
        <strain evidence="2">cv. AL8/78</strain>
    </source>
</reference>
<evidence type="ECO:0000256" key="1">
    <source>
        <dbReference type="SAM" id="MobiDB-lite"/>
    </source>
</evidence>
<dbReference type="AlphaFoldDB" id="A0A452Z8T6"/>
<proteinExistence type="predicted"/>